<evidence type="ECO:0000259" key="2">
    <source>
        <dbReference type="Pfam" id="PF18902"/>
    </source>
</evidence>
<reference evidence="3 4" key="1">
    <citation type="journal article" date="2024" name="Int. J. Syst. Evol. Microbiol.">
        <title>Clostridium omnivorum sp. nov., isolated from anoxic soil under the treatment of reductive soil disinfestation.</title>
        <authorList>
            <person name="Ueki A."/>
            <person name="Tonouchi A."/>
            <person name="Kaku N."/>
            <person name="Honma S."/>
            <person name="Ueki K."/>
        </authorList>
    </citation>
    <scope>NUCLEOTIDE SEQUENCE [LARGE SCALE GENOMIC DNA]</scope>
    <source>
        <strain evidence="3 4">E14</strain>
    </source>
</reference>
<accession>A0ABQ5N122</accession>
<gene>
    <name evidence="3" type="ORF">bsdE14_02860</name>
</gene>
<organism evidence="3 4">
    <name type="scientific">Clostridium omnivorum</name>
    <dbReference type="NCBI Taxonomy" id="1604902"/>
    <lineage>
        <taxon>Bacteria</taxon>
        <taxon>Bacillati</taxon>
        <taxon>Bacillota</taxon>
        <taxon>Clostridia</taxon>
        <taxon>Eubacteriales</taxon>
        <taxon>Clostridiaceae</taxon>
        <taxon>Clostridium</taxon>
    </lineage>
</organism>
<dbReference type="Pfam" id="PF18902">
    <property type="entry name" value="DUF5658"/>
    <property type="match status" value="1"/>
</dbReference>
<feature type="transmembrane region" description="Helical" evidence="1">
    <location>
        <begin position="56"/>
        <end position="73"/>
    </location>
</feature>
<evidence type="ECO:0000313" key="3">
    <source>
        <dbReference type="EMBL" id="GLC28876.1"/>
    </source>
</evidence>
<feature type="transmembrane region" description="Helical" evidence="1">
    <location>
        <begin position="18"/>
        <end position="36"/>
    </location>
</feature>
<comment type="caution">
    <text evidence="3">The sequence shown here is derived from an EMBL/GenBank/DDBJ whole genome shotgun (WGS) entry which is preliminary data.</text>
</comment>
<proteinExistence type="predicted"/>
<sequence>MVLKVLEKRDINSISKKLVILYILNITDLFFTNLLLQTGMFFEANKIMNLVINDTLTSALIKIVLPLILIIVLRYRMRGASSEQLIKGNILINIVLIFYVIVNTFHAVWITTFYIRG</sequence>
<protein>
    <recommendedName>
        <fullName evidence="2">DUF5658 domain-containing protein</fullName>
    </recommendedName>
</protein>
<keyword evidence="4" id="KW-1185">Reference proteome</keyword>
<dbReference type="InterPro" id="IPR043717">
    <property type="entry name" value="DUF5658"/>
</dbReference>
<feature type="domain" description="DUF5658" evidence="2">
    <location>
        <begin position="19"/>
        <end position="111"/>
    </location>
</feature>
<keyword evidence="1" id="KW-1133">Transmembrane helix</keyword>
<dbReference type="RefSeq" id="WP_264848147.1">
    <property type="nucleotide sequence ID" value="NZ_BRXR01000001.1"/>
</dbReference>
<feature type="transmembrane region" description="Helical" evidence="1">
    <location>
        <begin position="94"/>
        <end position="115"/>
    </location>
</feature>
<evidence type="ECO:0000256" key="1">
    <source>
        <dbReference type="SAM" id="Phobius"/>
    </source>
</evidence>
<dbReference type="EMBL" id="BRXR01000001">
    <property type="protein sequence ID" value="GLC28876.1"/>
    <property type="molecule type" value="Genomic_DNA"/>
</dbReference>
<name>A0ABQ5N122_9CLOT</name>
<dbReference type="Proteomes" id="UP001208567">
    <property type="component" value="Unassembled WGS sequence"/>
</dbReference>
<keyword evidence="1" id="KW-0472">Membrane</keyword>
<keyword evidence="1" id="KW-0812">Transmembrane</keyword>
<evidence type="ECO:0000313" key="4">
    <source>
        <dbReference type="Proteomes" id="UP001208567"/>
    </source>
</evidence>